<dbReference type="InterPro" id="IPR002068">
    <property type="entry name" value="A-crystallin/Hsp20_dom"/>
</dbReference>
<reference evidence="6 7" key="1">
    <citation type="submission" date="2021-01" db="EMBL/GenBank/DDBJ databases">
        <title>Tumebacillus sp. strain ITR2 16S ribosomal RNA gene Genome sequencing and assembly.</title>
        <authorList>
            <person name="Kang M."/>
        </authorList>
    </citation>
    <scope>NUCLEOTIDE SEQUENCE [LARGE SCALE GENOMIC DNA]</scope>
    <source>
        <strain evidence="6 7">ITR2</strain>
    </source>
</reference>
<name>A0ABS1JEH4_9BACL</name>
<dbReference type="InterPro" id="IPR008978">
    <property type="entry name" value="HSP20-like_chaperone"/>
</dbReference>
<dbReference type="SUPFAM" id="SSF49764">
    <property type="entry name" value="HSP20-like chaperones"/>
    <property type="match status" value="1"/>
</dbReference>
<comment type="similarity">
    <text evidence="1 2">Belongs to the small heat shock protein (HSP20) family.</text>
</comment>
<dbReference type="EMBL" id="JAEQNB010000004">
    <property type="protein sequence ID" value="MBL0387988.1"/>
    <property type="molecule type" value="Genomic_DNA"/>
</dbReference>
<dbReference type="InterPro" id="IPR031107">
    <property type="entry name" value="Small_HSP"/>
</dbReference>
<evidence type="ECO:0000256" key="3">
    <source>
        <dbReference type="SAM" id="MobiDB-lite"/>
    </source>
</evidence>
<dbReference type="Proteomes" id="UP000602284">
    <property type="component" value="Unassembled WGS sequence"/>
</dbReference>
<evidence type="ECO:0000259" key="5">
    <source>
        <dbReference type="PROSITE" id="PS51203"/>
    </source>
</evidence>
<dbReference type="Gene3D" id="2.60.40.790">
    <property type="match status" value="1"/>
</dbReference>
<evidence type="ECO:0000256" key="2">
    <source>
        <dbReference type="RuleBase" id="RU003616"/>
    </source>
</evidence>
<proteinExistence type="inferred from homology"/>
<dbReference type="CDD" id="cd06464">
    <property type="entry name" value="ACD_sHsps-like"/>
    <property type="match status" value="1"/>
</dbReference>
<sequence length="182" mass="20587">MNNPMDGFRSLAGLNDQLRKMFGPQFFQNIMSQMPNNEMKTFHDMDWEQMFGKQLFDNKTTGVYPRIDIYETQQEVVAIVEVPGLEKAGDVNLNIKPDALTLSGSLAGRFSAIKDERFYLNERFRGSFERTVSLPARVRPQQARATYKNGLLEIRILKAGGKGPAKKPQPQNKGRSVPISFG</sequence>
<feature type="region of interest" description="Disordered" evidence="3">
    <location>
        <begin position="161"/>
        <end position="182"/>
    </location>
</feature>
<comment type="caution">
    <text evidence="6">The sequence shown here is derived from an EMBL/GenBank/DDBJ whole genome shotgun (WGS) entry which is preliminary data.</text>
</comment>
<gene>
    <name evidence="6" type="ORF">JJB07_15205</name>
</gene>
<organism evidence="6 7">
    <name type="scientific">Tumebacillus amylolyticus</name>
    <dbReference type="NCBI Taxonomy" id="2801339"/>
    <lineage>
        <taxon>Bacteria</taxon>
        <taxon>Bacillati</taxon>
        <taxon>Bacillota</taxon>
        <taxon>Bacilli</taxon>
        <taxon>Bacillales</taxon>
        <taxon>Alicyclobacillaceae</taxon>
        <taxon>Tumebacillus</taxon>
    </lineage>
</organism>
<feature type="domain" description="SHSP" evidence="4">
    <location>
        <begin position="58"/>
        <end position="173"/>
    </location>
</feature>
<dbReference type="PROSITE" id="PS01031">
    <property type="entry name" value="SHSP"/>
    <property type="match status" value="1"/>
</dbReference>
<evidence type="ECO:0000259" key="4">
    <source>
        <dbReference type="PROSITE" id="PS01031"/>
    </source>
</evidence>
<evidence type="ECO:0000313" key="6">
    <source>
        <dbReference type="EMBL" id="MBL0387988.1"/>
    </source>
</evidence>
<feature type="domain" description="CS" evidence="5">
    <location>
        <begin position="62"/>
        <end position="171"/>
    </location>
</feature>
<dbReference type="RefSeq" id="WP_201636497.1">
    <property type="nucleotide sequence ID" value="NZ_JAEQNB010000004.1"/>
</dbReference>
<dbReference type="Pfam" id="PF00011">
    <property type="entry name" value="HSP20"/>
    <property type="match status" value="1"/>
</dbReference>
<evidence type="ECO:0000313" key="7">
    <source>
        <dbReference type="Proteomes" id="UP000602284"/>
    </source>
</evidence>
<dbReference type="PANTHER" id="PTHR11527">
    <property type="entry name" value="HEAT-SHOCK PROTEIN 20 FAMILY MEMBER"/>
    <property type="match status" value="1"/>
</dbReference>
<keyword evidence="7" id="KW-1185">Reference proteome</keyword>
<evidence type="ECO:0000256" key="1">
    <source>
        <dbReference type="PROSITE-ProRule" id="PRU00285"/>
    </source>
</evidence>
<dbReference type="InterPro" id="IPR007052">
    <property type="entry name" value="CS_dom"/>
</dbReference>
<accession>A0ABS1JEH4</accession>
<dbReference type="PROSITE" id="PS51203">
    <property type="entry name" value="CS"/>
    <property type="match status" value="1"/>
</dbReference>
<protein>
    <submittedName>
        <fullName evidence="6">Hsp20/alpha crystallin family protein</fullName>
    </submittedName>
</protein>